<dbReference type="GeneID" id="92078283"/>
<protein>
    <submittedName>
        <fullName evidence="1">Uncharacterized protein</fullName>
    </submittedName>
</protein>
<dbReference type="EMBL" id="JAQQWE010000006">
    <property type="protein sequence ID" value="KAK7948113.1"/>
    <property type="molecule type" value="Genomic_DNA"/>
</dbReference>
<proteinExistence type="predicted"/>
<organism evidence="1 2">
    <name type="scientific">Apiospora aurea</name>
    <dbReference type="NCBI Taxonomy" id="335848"/>
    <lineage>
        <taxon>Eukaryota</taxon>
        <taxon>Fungi</taxon>
        <taxon>Dikarya</taxon>
        <taxon>Ascomycota</taxon>
        <taxon>Pezizomycotina</taxon>
        <taxon>Sordariomycetes</taxon>
        <taxon>Xylariomycetidae</taxon>
        <taxon>Amphisphaeriales</taxon>
        <taxon>Apiosporaceae</taxon>
        <taxon>Apiospora</taxon>
    </lineage>
</organism>
<dbReference type="RefSeq" id="XP_066697619.1">
    <property type="nucleotide sequence ID" value="XM_066845221.1"/>
</dbReference>
<sequence length="410" mass="46934">MGFFRAWWACIPYYGLLRRRIEWHKSQIAGPIKNLQEEATRRAGEDMMSDVRARVAEFVPLPVVPFARDYAPFTPTLPFDTGSIATLEPIHEAIPYHLAFYHLHHARRRYQLDSGSKTYFITDLSCHGTSTIDQNVPCTWSSEIYYSGGTFLQKQELLYTVDARRTIWPQIKIRVCHHKNVQLQYFRVGAEDTHGLITVSLFLTFPPEGRWRGDTGANWSSAWGGNLRDLHVCDRCHSDLEYHVEVVGHKAHVRFTCSRDLGAATDRFLPKWHILQTGAGPYCYRNMQYHYNTIEGRCDNPSTYDVYKRVLRTATKLRRPNLHPATFGTSKGDFSALSDCLVQSGIHTQDLGQRYAALLTYSATAFCLFEKLDSCCRSNCSNNTTPTRVKSGLGINNDYSTSLPLHEYRE</sequence>
<accession>A0ABR1Q6H9</accession>
<gene>
    <name evidence="1" type="ORF">PG986_008999</name>
</gene>
<dbReference type="Proteomes" id="UP001391051">
    <property type="component" value="Unassembled WGS sequence"/>
</dbReference>
<reference evidence="1 2" key="1">
    <citation type="submission" date="2023-01" db="EMBL/GenBank/DDBJ databases">
        <title>Analysis of 21 Apiospora genomes using comparative genomics revels a genus with tremendous synthesis potential of carbohydrate active enzymes and secondary metabolites.</title>
        <authorList>
            <person name="Sorensen T."/>
        </authorList>
    </citation>
    <scope>NUCLEOTIDE SEQUENCE [LARGE SCALE GENOMIC DNA]</scope>
    <source>
        <strain evidence="1 2">CBS 24483</strain>
    </source>
</reference>
<name>A0ABR1Q6H9_9PEZI</name>
<evidence type="ECO:0000313" key="2">
    <source>
        <dbReference type="Proteomes" id="UP001391051"/>
    </source>
</evidence>
<comment type="caution">
    <text evidence="1">The sequence shown here is derived from an EMBL/GenBank/DDBJ whole genome shotgun (WGS) entry which is preliminary data.</text>
</comment>
<evidence type="ECO:0000313" key="1">
    <source>
        <dbReference type="EMBL" id="KAK7948113.1"/>
    </source>
</evidence>
<keyword evidence="2" id="KW-1185">Reference proteome</keyword>